<evidence type="ECO:0000256" key="3">
    <source>
        <dbReference type="ARBA" id="ARBA00023163"/>
    </source>
</evidence>
<dbReference type="InterPro" id="IPR036271">
    <property type="entry name" value="Tet_transcr_reg_TetR-rel_C_sf"/>
</dbReference>
<sequence>MWQQVVARSKAGNEPRVPLSRERVLRAAVRIADEGGVRALTMRRLAEEVGAEAMSLYYHVANKEEVLDGIADAVVAEINDVVGRIDMPSEGDAWKAAVRRRILAAREVLLRHPWAPGVFETRTATGLAVLRYHDGLIGLMRDGGFSNDLCHHALHALGSRALGFTQELFDPGDGAGGGDDDAAAALESMAGELPHLAGMLMEVVHDDPDSTLGWCDDQFEFEFGLDVILDGLDRLRATF</sequence>
<dbReference type="PROSITE" id="PS50977">
    <property type="entry name" value="HTH_TETR_2"/>
    <property type="match status" value="1"/>
</dbReference>
<evidence type="ECO:0000256" key="2">
    <source>
        <dbReference type="ARBA" id="ARBA00023125"/>
    </source>
</evidence>
<dbReference type="SUPFAM" id="SSF46689">
    <property type="entry name" value="Homeodomain-like"/>
    <property type="match status" value="1"/>
</dbReference>
<dbReference type="Gene3D" id="1.10.357.10">
    <property type="entry name" value="Tetracycline Repressor, domain 2"/>
    <property type="match status" value="1"/>
</dbReference>
<dbReference type="Gene3D" id="1.10.10.60">
    <property type="entry name" value="Homeodomain-like"/>
    <property type="match status" value="1"/>
</dbReference>
<keyword evidence="1" id="KW-0805">Transcription regulation</keyword>
<feature type="domain" description="HTH tetR-type" evidence="5">
    <location>
        <begin position="18"/>
        <end position="78"/>
    </location>
</feature>
<keyword evidence="3" id="KW-0804">Transcription</keyword>
<feature type="DNA-binding region" description="H-T-H motif" evidence="4">
    <location>
        <begin position="41"/>
        <end position="60"/>
    </location>
</feature>
<dbReference type="SUPFAM" id="SSF48498">
    <property type="entry name" value="Tetracyclin repressor-like, C-terminal domain"/>
    <property type="match status" value="1"/>
</dbReference>
<organism evidence="6 7">
    <name type="scientific">Actinomadura napierensis</name>
    <dbReference type="NCBI Taxonomy" id="267854"/>
    <lineage>
        <taxon>Bacteria</taxon>
        <taxon>Bacillati</taxon>
        <taxon>Actinomycetota</taxon>
        <taxon>Actinomycetes</taxon>
        <taxon>Streptosporangiales</taxon>
        <taxon>Thermomonosporaceae</taxon>
        <taxon>Actinomadura</taxon>
    </lineage>
</organism>
<dbReference type="InterPro" id="IPR001647">
    <property type="entry name" value="HTH_TetR"/>
</dbReference>
<dbReference type="PRINTS" id="PR00455">
    <property type="entry name" value="HTHTETR"/>
</dbReference>
<dbReference type="InterPro" id="IPR009057">
    <property type="entry name" value="Homeodomain-like_sf"/>
</dbReference>
<dbReference type="PANTHER" id="PTHR30055">
    <property type="entry name" value="HTH-TYPE TRANSCRIPTIONAL REGULATOR RUTR"/>
    <property type="match status" value="1"/>
</dbReference>
<reference evidence="7" key="1">
    <citation type="journal article" date="2019" name="Int. J. Syst. Evol. Microbiol.">
        <title>The Global Catalogue of Microorganisms (GCM) 10K type strain sequencing project: providing services to taxonomists for standard genome sequencing and annotation.</title>
        <authorList>
            <consortium name="The Broad Institute Genomics Platform"/>
            <consortium name="The Broad Institute Genome Sequencing Center for Infectious Disease"/>
            <person name="Wu L."/>
            <person name="Ma J."/>
        </authorList>
    </citation>
    <scope>NUCLEOTIDE SEQUENCE [LARGE SCALE GENOMIC DNA]</scope>
    <source>
        <strain evidence="7">JCM 13850</strain>
    </source>
</reference>
<evidence type="ECO:0000313" key="7">
    <source>
        <dbReference type="Proteomes" id="UP001501020"/>
    </source>
</evidence>
<dbReference type="EMBL" id="BAAAMR010000053">
    <property type="protein sequence ID" value="GAA2149849.1"/>
    <property type="molecule type" value="Genomic_DNA"/>
</dbReference>
<dbReference type="InterPro" id="IPR004111">
    <property type="entry name" value="Repressor_TetR_C"/>
</dbReference>
<keyword evidence="2 4" id="KW-0238">DNA-binding</keyword>
<proteinExistence type="predicted"/>
<dbReference type="PANTHER" id="PTHR30055:SF151">
    <property type="entry name" value="TRANSCRIPTIONAL REGULATORY PROTEIN"/>
    <property type="match status" value="1"/>
</dbReference>
<name>A0ABP5LQG3_9ACTN</name>
<evidence type="ECO:0000256" key="1">
    <source>
        <dbReference type="ARBA" id="ARBA00023015"/>
    </source>
</evidence>
<evidence type="ECO:0000256" key="4">
    <source>
        <dbReference type="PROSITE-ProRule" id="PRU00335"/>
    </source>
</evidence>
<dbReference type="Pfam" id="PF02909">
    <property type="entry name" value="TetR_C_1"/>
    <property type="match status" value="1"/>
</dbReference>
<evidence type="ECO:0000313" key="6">
    <source>
        <dbReference type="EMBL" id="GAA2149849.1"/>
    </source>
</evidence>
<keyword evidence="7" id="KW-1185">Reference proteome</keyword>
<comment type="caution">
    <text evidence="6">The sequence shown here is derived from an EMBL/GenBank/DDBJ whole genome shotgun (WGS) entry which is preliminary data.</text>
</comment>
<accession>A0ABP5LQG3</accession>
<evidence type="ECO:0000259" key="5">
    <source>
        <dbReference type="PROSITE" id="PS50977"/>
    </source>
</evidence>
<gene>
    <name evidence="6" type="ORF">GCM10009727_53650</name>
</gene>
<dbReference type="Proteomes" id="UP001501020">
    <property type="component" value="Unassembled WGS sequence"/>
</dbReference>
<protein>
    <submittedName>
        <fullName evidence="6">TetR/AcrR family transcriptional regulator C-terminal domain-containing protein</fullName>
    </submittedName>
</protein>
<dbReference type="Pfam" id="PF00440">
    <property type="entry name" value="TetR_N"/>
    <property type="match status" value="1"/>
</dbReference>
<dbReference type="InterPro" id="IPR050109">
    <property type="entry name" value="HTH-type_TetR-like_transc_reg"/>
</dbReference>